<reference evidence="2 3" key="1">
    <citation type="submission" date="2024-04" db="EMBL/GenBank/DDBJ databases">
        <authorList>
            <person name="Fracassetti M."/>
        </authorList>
    </citation>
    <scope>NUCLEOTIDE SEQUENCE [LARGE SCALE GENOMIC DNA]</scope>
</reference>
<dbReference type="Pfam" id="PF24626">
    <property type="entry name" value="SH3_Tf2-1"/>
    <property type="match status" value="1"/>
</dbReference>
<organism evidence="2 3">
    <name type="scientific">Linum trigynum</name>
    <dbReference type="NCBI Taxonomy" id="586398"/>
    <lineage>
        <taxon>Eukaryota</taxon>
        <taxon>Viridiplantae</taxon>
        <taxon>Streptophyta</taxon>
        <taxon>Embryophyta</taxon>
        <taxon>Tracheophyta</taxon>
        <taxon>Spermatophyta</taxon>
        <taxon>Magnoliopsida</taxon>
        <taxon>eudicotyledons</taxon>
        <taxon>Gunneridae</taxon>
        <taxon>Pentapetalae</taxon>
        <taxon>rosids</taxon>
        <taxon>fabids</taxon>
        <taxon>Malpighiales</taxon>
        <taxon>Linaceae</taxon>
        <taxon>Linum</taxon>
    </lineage>
</organism>
<dbReference type="SMART" id="SM00298">
    <property type="entry name" value="CHROMO"/>
    <property type="match status" value="1"/>
</dbReference>
<name>A0AAV2FYH3_9ROSI</name>
<dbReference type="InterPro" id="IPR016197">
    <property type="entry name" value="Chromo-like_dom_sf"/>
</dbReference>
<dbReference type="InterPro" id="IPR056924">
    <property type="entry name" value="SH3_Tf2-1"/>
</dbReference>
<dbReference type="InterPro" id="IPR023780">
    <property type="entry name" value="Chromo_domain"/>
</dbReference>
<dbReference type="EMBL" id="OZ034820">
    <property type="protein sequence ID" value="CAL1403017.1"/>
    <property type="molecule type" value="Genomic_DNA"/>
</dbReference>
<protein>
    <recommendedName>
        <fullName evidence="1">Chromo domain-containing protein</fullName>
    </recommendedName>
</protein>
<dbReference type="Pfam" id="PF00385">
    <property type="entry name" value="Chromo"/>
    <property type="match status" value="1"/>
</dbReference>
<dbReference type="PROSITE" id="PS50013">
    <property type="entry name" value="CHROMO_2"/>
    <property type="match status" value="1"/>
</dbReference>
<dbReference type="SUPFAM" id="SSF54160">
    <property type="entry name" value="Chromo domain-like"/>
    <property type="match status" value="1"/>
</dbReference>
<feature type="domain" description="Chromo" evidence="1">
    <location>
        <begin position="71"/>
        <end position="127"/>
    </location>
</feature>
<gene>
    <name evidence="2" type="ORF">LTRI10_LOCUS42982</name>
</gene>
<evidence type="ECO:0000259" key="1">
    <source>
        <dbReference type="PROSITE" id="PS50013"/>
    </source>
</evidence>
<accession>A0AAV2FYH3</accession>
<sequence>MHKGLVRRYEGSFPIAKRISKVAYKVEVSSHLEIHPAFHVSQLKLFHEDKEDEQWRESHRVPTLVTKKYDHEVDEVMACRVIPRRGIHPSFMEYLVKWRNLPESEATWEKELTLWKNKDLIKAFHQD</sequence>
<dbReference type="InterPro" id="IPR000953">
    <property type="entry name" value="Chromo/chromo_shadow_dom"/>
</dbReference>
<evidence type="ECO:0000313" key="3">
    <source>
        <dbReference type="Proteomes" id="UP001497516"/>
    </source>
</evidence>
<keyword evidence="3" id="KW-1185">Reference proteome</keyword>
<dbReference type="Proteomes" id="UP001497516">
    <property type="component" value="Chromosome 7"/>
</dbReference>
<dbReference type="AlphaFoldDB" id="A0AAV2FYH3"/>
<proteinExistence type="predicted"/>
<evidence type="ECO:0000313" key="2">
    <source>
        <dbReference type="EMBL" id="CAL1403017.1"/>
    </source>
</evidence>
<dbReference type="Gene3D" id="2.40.50.40">
    <property type="match status" value="1"/>
</dbReference>